<dbReference type="SUPFAM" id="SSF46689">
    <property type="entry name" value="Homeodomain-like"/>
    <property type="match status" value="2"/>
</dbReference>
<dbReference type="SMART" id="SM00448">
    <property type="entry name" value="REC"/>
    <property type="match status" value="1"/>
</dbReference>
<dbReference type="Pfam" id="PF00072">
    <property type="entry name" value="Response_reg"/>
    <property type="match status" value="1"/>
</dbReference>
<evidence type="ECO:0000259" key="9">
    <source>
        <dbReference type="PROSITE" id="PS01124"/>
    </source>
</evidence>
<evidence type="ECO:0000256" key="1">
    <source>
        <dbReference type="ARBA" id="ARBA00004496"/>
    </source>
</evidence>
<dbReference type="PROSITE" id="PS00041">
    <property type="entry name" value="HTH_ARAC_FAMILY_1"/>
    <property type="match status" value="1"/>
</dbReference>
<dbReference type="PANTHER" id="PTHR42713">
    <property type="entry name" value="HISTIDINE KINASE-RELATED"/>
    <property type="match status" value="1"/>
</dbReference>
<dbReference type="RefSeq" id="WP_127352541.1">
    <property type="nucleotide sequence ID" value="NZ_CP034791.1"/>
</dbReference>
<keyword evidence="2" id="KW-0963">Cytoplasm</keyword>
<proteinExistence type="predicted"/>
<evidence type="ECO:0000256" key="5">
    <source>
        <dbReference type="ARBA" id="ARBA00023015"/>
    </source>
</evidence>
<keyword evidence="4" id="KW-0902">Two-component regulatory system</keyword>
<dbReference type="EMBL" id="CP034791">
    <property type="protein sequence ID" value="AZT91205.1"/>
    <property type="molecule type" value="Genomic_DNA"/>
</dbReference>
<keyword evidence="5" id="KW-0805">Transcription regulation</keyword>
<feature type="modified residue" description="4-aspartylphosphate" evidence="8">
    <location>
        <position position="55"/>
    </location>
</feature>
<feature type="domain" description="Response regulatory" evidence="10">
    <location>
        <begin position="3"/>
        <end position="120"/>
    </location>
</feature>
<evidence type="ECO:0000256" key="6">
    <source>
        <dbReference type="ARBA" id="ARBA00023125"/>
    </source>
</evidence>
<protein>
    <submittedName>
        <fullName evidence="11">Response regulator</fullName>
    </submittedName>
</protein>
<dbReference type="GO" id="GO:0000160">
    <property type="term" value="P:phosphorelay signal transduction system"/>
    <property type="evidence" value="ECO:0007669"/>
    <property type="project" value="UniProtKB-KW"/>
</dbReference>
<keyword evidence="7" id="KW-0804">Transcription</keyword>
<dbReference type="Gene3D" id="3.40.50.2300">
    <property type="match status" value="1"/>
</dbReference>
<dbReference type="CDD" id="cd17536">
    <property type="entry name" value="REC_YesN-like"/>
    <property type="match status" value="1"/>
</dbReference>
<accession>A0A3T0D7T8</accession>
<gene>
    <name evidence="11" type="ORF">ELD05_11505</name>
</gene>
<dbReference type="InterPro" id="IPR051552">
    <property type="entry name" value="HptR"/>
</dbReference>
<evidence type="ECO:0000256" key="4">
    <source>
        <dbReference type="ARBA" id="ARBA00023012"/>
    </source>
</evidence>
<dbReference type="PRINTS" id="PR00032">
    <property type="entry name" value="HTHARAC"/>
</dbReference>
<dbReference type="Gene3D" id="1.10.10.60">
    <property type="entry name" value="Homeodomain-like"/>
    <property type="match status" value="2"/>
</dbReference>
<evidence type="ECO:0000256" key="8">
    <source>
        <dbReference type="PROSITE-ProRule" id="PRU00169"/>
    </source>
</evidence>
<name>A0A3T0D7T8_9FIRM</name>
<evidence type="ECO:0000256" key="2">
    <source>
        <dbReference type="ARBA" id="ARBA00022490"/>
    </source>
</evidence>
<keyword evidence="3 8" id="KW-0597">Phosphoprotein</keyword>
<reference evidence="11 12" key="1">
    <citation type="submission" date="2018-12" db="EMBL/GenBank/DDBJ databases">
        <title>Genome sequence from the cellulolytic species, Caldicellulosiruptor changbaiensis.</title>
        <authorList>
            <person name="Blumer-Schuette S.E."/>
            <person name="Mendoza C."/>
        </authorList>
    </citation>
    <scope>NUCLEOTIDE SEQUENCE [LARGE SCALE GENOMIC DNA]</scope>
    <source>
        <strain evidence="11 12">CBS-Z</strain>
    </source>
</reference>
<evidence type="ECO:0000313" key="12">
    <source>
        <dbReference type="Proteomes" id="UP000282930"/>
    </source>
</evidence>
<dbReference type="Proteomes" id="UP000282930">
    <property type="component" value="Chromosome"/>
</dbReference>
<dbReference type="SUPFAM" id="SSF52172">
    <property type="entry name" value="CheY-like"/>
    <property type="match status" value="1"/>
</dbReference>
<dbReference type="KEGG" id="ccha:ELD05_11505"/>
<dbReference type="SMART" id="SM00342">
    <property type="entry name" value="HTH_ARAC"/>
    <property type="match status" value="1"/>
</dbReference>
<comment type="subcellular location">
    <subcellularLocation>
        <location evidence="1">Cytoplasm</location>
    </subcellularLocation>
</comment>
<evidence type="ECO:0000256" key="7">
    <source>
        <dbReference type="ARBA" id="ARBA00023163"/>
    </source>
</evidence>
<dbReference type="AlphaFoldDB" id="A0A3T0D7T8"/>
<dbReference type="PROSITE" id="PS01124">
    <property type="entry name" value="HTH_ARAC_FAMILY_2"/>
    <property type="match status" value="1"/>
</dbReference>
<dbReference type="InterPro" id="IPR018060">
    <property type="entry name" value="HTH_AraC"/>
</dbReference>
<feature type="domain" description="HTH araC/xylS-type" evidence="9">
    <location>
        <begin position="423"/>
        <end position="522"/>
    </location>
</feature>
<dbReference type="InterPro" id="IPR001789">
    <property type="entry name" value="Sig_transdc_resp-reg_receiver"/>
</dbReference>
<dbReference type="InterPro" id="IPR011006">
    <property type="entry name" value="CheY-like_superfamily"/>
</dbReference>
<organism evidence="11 12">
    <name type="scientific">Caldicellulosiruptor changbaiensis</name>
    <dbReference type="NCBI Taxonomy" id="1222016"/>
    <lineage>
        <taxon>Bacteria</taxon>
        <taxon>Bacillati</taxon>
        <taxon>Bacillota</taxon>
        <taxon>Bacillota incertae sedis</taxon>
        <taxon>Caldicellulosiruptorales</taxon>
        <taxon>Caldicellulosiruptoraceae</taxon>
        <taxon>Caldicellulosiruptor</taxon>
    </lineage>
</organism>
<sequence>MLKLLIVEDERITRESLESLIPWEDLGISSIKSARNGQEALKVVENFAPDILLCDVRMPKMDGIEFSKHLKSLFPKCKIVFISGYAEKEYLLSAIHLNAIDYIEKPLDVEKITQTMKRVVELINKEREEEENKKRLMEYYNESFCYICSQIVQQLLKDEPDYDLLERYGMADFVSSHLIPIVGIVKWKKEETQTSVNDILRYIYQETFNKLGEENEIPFLFSFTSSNSFVAIFKRKDKIDDVKTREFVSLLKERLSKFCDISLAIGEPTHSSKIKSCLEEMGKFIHTKIFYHGFGSFYIYKSLKSNEEYKLPFNLEMYERFLKDDGVKKVKEEIERFCFWLKSNEYPNIEKVKNLFFEMVIIAYEIGKQRRITQRLDEDGRVQKWKEIDQKITLDEIREVLYETLDGIFDILNQRGNLNKKAYQIMKFIEENYFDKELTIQKIANHFYFSPNYLCAMFKKATGKTLNDYITEVRIEKAKELLKDDSIKLYEVAEKVGFSDPNYFSTIFKKKVGLTPSDFRERYYV</sequence>
<dbReference type="GO" id="GO:0005737">
    <property type="term" value="C:cytoplasm"/>
    <property type="evidence" value="ECO:0007669"/>
    <property type="project" value="UniProtKB-SubCell"/>
</dbReference>
<keyword evidence="6" id="KW-0238">DNA-binding</keyword>
<dbReference type="InterPro" id="IPR018062">
    <property type="entry name" value="HTH_AraC-typ_CS"/>
</dbReference>
<dbReference type="PANTHER" id="PTHR42713:SF3">
    <property type="entry name" value="TRANSCRIPTIONAL REGULATORY PROTEIN HPTR"/>
    <property type="match status" value="1"/>
</dbReference>
<dbReference type="GO" id="GO:0043565">
    <property type="term" value="F:sequence-specific DNA binding"/>
    <property type="evidence" value="ECO:0007669"/>
    <property type="project" value="InterPro"/>
</dbReference>
<dbReference type="PROSITE" id="PS50110">
    <property type="entry name" value="RESPONSE_REGULATORY"/>
    <property type="match status" value="1"/>
</dbReference>
<dbReference type="InterPro" id="IPR020449">
    <property type="entry name" value="Tscrpt_reg_AraC-type_HTH"/>
</dbReference>
<dbReference type="GO" id="GO:0003700">
    <property type="term" value="F:DNA-binding transcription factor activity"/>
    <property type="evidence" value="ECO:0007669"/>
    <property type="project" value="InterPro"/>
</dbReference>
<keyword evidence="12" id="KW-1185">Reference proteome</keyword>
<dbReference type="InterPro" id="IPR009057">
    <property type="entry name" value="Homeodomain-like_sf"/>
</dbReference>
<dbReference type="Pfam" id="PF12833">
    <property type="entry name" value="HTH_18"/>
    <property type="match status" value="1"/>
</dbReference>
<evidence type="ECO:0000313" key="11">
    <source>
        <dbReference type="EMBL" id="AZT91205.1"/>
    </source>
</evidence>
<evidence type="ECO:0000256" key="3">
    <source>
        <dbReference type="ARBA" id="ARBA00022553"/>
    </source>
</evidence>
<evidence type="ECO:0000259" key="10">
    <source>
        <dbReference type="PROSITE" id="PS50110"/>
    </source>
</evidence>